<name>A0AB35U1G2_9FIRM</name>
<evidence type="ECO:0000313" key="1">
    <source>
        <dbReference type="EMBL" id="MDX8418971.1"/>
    </source>
</evidence>
<keyword evidence="2" id="KW-1185">Reference proteome</keyword>
<dbReference type="AlphaFoldDB" id="A0AB35U1G2"/>
<reference evidence="1 2" key="1">
    <citation type="submission" date="2022-03" db="EMBL/GenBank/DDBJ databases">
        <title>Novel taxa within the pig intestine.</title>
        <authorList>
            <person name="Wylensek D."/>
            <person name="Bishof K."/>
            <person name="Afrizal A."/>
            <person name="Clavel T."/>
        </authorList>
    </citation>
    <scope>NUCLEOTIDE SEQUENCE [LARGE SCALE GENOMIC DNA]</scope>
    <source>
        <strain evidence="1 2">CLA-KB-P133</strain>
    </source>
</reference>
<dbReference type="RefSeq" id="WP_135358308.1">
    <property type="nucleotide sequence ID" value="NZ_JALBUR010000003.1"/>
</dbReference>
<proteinExistence type="predicted"/>
<comment type="caution">
    <text evidence="1">The sequence shown here is derived from an EMBL/GenBank/DDBJ whole genome shotgun (WGS) entry which is preliminary data.</text>
</comment>
<organism evidence="1 2">
    <name type="scientific">Grylomicrobium aquisgranensis</name>
    <dbReference type="NCBI Taxonomy" id="2926318"/>
    <lineage>
        <taxon>Bacteria</taxon>
        <taxon>Bacillati</taxon>
        <taxon>Bacillota</taxon>
        <taxon>Erysipelotrichia</taxon>
        <taxon>Erysipelotrichales</taxon>
        <taxon>Erysipelotrichaceae</taxon>
        <taxon>Grylomicrobium</taxon>
    </lineage>
</organism>
<protein>
    <submittedName>
        <fullName evidence="1">Uncharacterized protein</fullName>
    </submittedName>
</protein>
<dbReference type="Proteomes" id="UP001286174">
    <property type="component" value="Unassembled WGS sequence"/>
</dbReference>
<sequence length="231" mass="26266">MKIEEYRLNEYRHQFLTIEADDLTETLKDRIEIHEDDCFALCSCYCSDDGEVMFNVLSVGPDWENCTRGLDDPEMLGFWSMQDVFGRTARLVESDEDLLKKNASFLAGVEKNVDEDLLFLRNDARLDDLRNAAYADIVLTGFLSDDEIHEYEACLSGTDGPFITGYTAEDVPGLPDHTPFKAMPYAVDDQVRLLALFIGDKLSVSDEEAMQKIRQLSEQLGIAYEGRVYRS</sequence>
<gene>
    <name evidence="1" type="ORF">MOZ60_02555</name>
</gene>
<dbReference type="EMBL" id="JALBUR010000003">
    <property type="protein sequence ID" value="MDX8418971.1"/>
    <property type="molecule type" value="Genomic_DNA"/>
</dbReference>
<accession>A0AB35U1G2</accession>
<evidence type="ECO:0000313" key="2">
    <source>
        <dbReference type="Proteomes" id="UP001286174"/>
    </source>
</evidence>